<reference evidence="6 7" key="1">
    <citation type="journal article" date="2018" name="Genome Announc.">
        <title>Draft Genome Sequence of Lactococcus sp. Strain NtB2 (JCM 32569), Isolated from the Gut of the Higher Termite Nasutitermes takasagoensis.</title>
        <authorList>
            <person name="Noda S."/>
            <person name="Aihara C."/>
            <person name="Yuki M."/>
            <person name="Ohkuma M."/>
        </authorList>
    </citation>
    <scope>NUCLEOTIDE SEQUENCE [LARGE SCALE GENOMIC DNA]</scope>
    <source>
        <strain evidence="6 7">NtB2</strain>
    </source>
</reference>
<feature type="active site" evidence="3">
    <location>
        <position position="133"/>
    </location>
</feature>
<gene>
    <name evidence="6" type="primary">rluD_1</name>
    <name evidence="6" type="ORF">NtB2_00157</name>
</gene>
<dbReference type="GO" id="GO:0009982">
    <property type="term" value="F:pseudouridine synthase activity"/>
    <property type="evidence" value="ECO:0007669"/>
    <property type="project" value="InterPro"/>
</dbReference>
<dbReference type="AlphaFoldDB" id="A0A2R5HDA1"/>
<keyword evidence="7" id="KW-1185">Reference proteome</keyword>
<dbReference type="Gene3D" id="3.30.2350.10">
    <property type="entry name" value="Pseudouridine synthase"/>
    <property type="match status" value="1"/>
</dbReference>
<evidence type="ECO:0000256" key="4">
    <source>
        <dbReference type="RuleBase" id="RU362028"/>
    </source>
</evidence>
<sequence length="302" mass="34246">MEFSFINEVDGSMVKKFLQRHGVSKRLLAKVKYEGGQILVNGVEQNAIYRLKAGDQVSIVTPDEPDNPDLTPGTAPVDVVFEDDHYLVVAKPAGVPSITGVYHPTDAMSNRVKGYIKRQNYANQTVHIITRLDRDTSGLMFFAKHRYAHALMVQSHYRDSLEKRYYAVVKNDGQLADHGEIDLPIGRAEGSIVQRRVRLDGLMEAKSARTSYRIAEESEDFYLLDVRLHTGRTHQIRVHFSHLGYPLLGDDLYGGSKEEFSRQALHCHHLSFINPFTEEKVELELGMPEDMRGLLEAKIQPK</sequence>
<comment type="similarity">
    <text evidence="2 4">Belongs to the pseudouridine synthase RluA family.</text>
</comment>
<evidence type="ECO:0000313" key="7">
    <source>
        <dbReference type="Proteomes" id="UP000245021"/>
    </source>
</evidence>
<comment type="catalytic activity">
    <reaction evidence="1 4">
        <text>a uridine in RNA = a pseudouridine in RNA</text>
        <dbReference type="Rhea" id="RHEA:48348"/>
        <dbReference type="Rhea" id="RHEA-COMP:12068"/>
        <dbReference type="Rhea" id="RHEA-COMP:12069"/>
        <dbReference type="ChEBI" id="CHEBI:65314"/>
        <dbReference type="ChEBI" id="CHEBI:65315"/>
    </reaction>
</comment>
<evidence type="ECO:0000259" key="5">
    <source>
        <dbReference type="Pfam" id="PF00849"/>
    </source>
</evidence>
<dbReference type="PANTHER" id="PTHR21600">
    <property type="entry name" value="MITOCHONDRIAL RNA PSEUDOURIDINE SYNTHASE"/>
    <property type="match status" value="1"/>
</dbReference>
<accession>A0A2R5HDA1</accession>
<evidence type="ECO:0000256" key="1">
    <source>
        <dbReference type="ARBA" id="ARBA00000073"/>
    </source>
</evidence>
<dbReference type="EMBL" id="BFFO01000001">
    <property type="protein sequence ID" value="GBG96054.1"/>
    <property type="molecule type" value="Genomic_DNA"/>
</dbReference>
<dbReference type="InterPro" id="IPR050188">
    <property type="entry name" value="RluA_PseudoU_synthase"/>
</dbReference>
<dbReference type="InterPro" id="IPR006145">
    <property type="entry name" value="PsdUridine_synth_RsuA/RluA"/>
</dbReference>
<dbReference type="Proteomes" id="UP000245021">
    <property type="component" value="Unassembled WGS sequence"/>
</dbReference>
<dbReference type="OrthoDB" id="9807829at2"/>
<evidence type="ECO:0000256" key="3">
    <source>
        <dbReference type="PIRSR" id="PIRSR606225-1"/>
    </source>
</evidence>
<dbReference type="CDD" id="cd02869">
    <property type="entry name" value="PseudoU_synth_RluA_like"/>
    <property type="match status" value="1"/>
</dbReference>
<dbReference type="PANTHER" id="PTHR21600:SF35">
    <property type="entry name" value="PSEUDOURIDINE SYNTHASE"/>
    <property type="match status" value="1"/>
</dbReference>
<dbReference type="NCBIfam" id="TIGR00005">
    <property type="entry name" value="rluA_subfam"/>
    <property type="match status" value="1"/>
</dbReference>
<proteinExistence type="inferred from homology"/>
<dbReference type="GO" id="GO:0140098">
    <property type="term" value="F:catalytic activity, acting on RNA"/>
    <property type="evidence" value="ECO:0007669"/>
    <property type="project" value="UniProtKB-ARBA"/>
</dbReference>
<feature type="domain" description="Pseudouridine synthase RsuA/RluA-like" evidence="5">
    <location>
        <begin position="85"/>
        <end position="242"/>
    </location>
</feature>
<evidence type="ECO:0000256" key="2">
    <source>
        <dbReference type="ARBA" id="ARBA00010876"/>
    </source>
</evidence>
<organism evidence="6 7">
    <name type="scientific">Lactococcus termiticola</name>
    <dbReference type="NCBI Taxonomy" id="2169526"/>
    <lineage>
        <taxon>Bacteria</taxon>
        <taxon>Bacillati</taxon>
        <taxon>Bacillota</taxon>
        <taxon>Bacilli</taxon>
        <taxon>Lactobacillales</taxon>
        <taxon>Streptococcaceae</taxon>
        <taxon>Lactococcus</taxon>
    </lineage>
</organism>
<dbReference type="GO" id="GO:0000455">
    <property type="term" value="P:enzyme-directed rRNA pseudouridine synthesis"/>
    <property type="evidence" value="ECO:0007669"/>
    <property type="project" value="TreeGrafter"/>
</dbReference>
<dbReference type="PROSITE" id="PS01129">
    <property type="entry name" value="PSI_RLU"/>
    <property type="match status" value="1"/>
</dbReference>
<dbReference type="InterPro" id="IPR006224">
    <property type="entry name" value="PsdUridine_synth_RluA-like_CS"/>
</dbReference>
<dbReference type="EC" id="5.4.99.-" evidence="4"/>
<comment type="function">
    <text evidence="4">Responsible for synthesis of pseudouridine from uracil.</text>
</comment>
<dbReference type="SUPFAM" id="SSF55120">
    <property type="entry name" value="Pseudouridine synthase"/>
    <property type="match status" value="1"/>
</dbReference>
<dbReference type="Pfam" id="PF00849">
    <property type="entry name" value="PseudoU_synth_2"/>
    <property type="match status" value="1"/>
</dbReference>
<protein>
    <recommendedName>
        <fullName evidence="4">Pseudouridine synthase</fullName>
        <ecNumber evidence="4">5.4.99.-</ecNumber>
    </recommendedName>
</protein>
<comment type="caution">
    <text evidence="6">The sequence shown here is derived from an EMBL/GenBank/DDBJ whole genome shotgun (WGS) entry which is preliminary data.</text>
</comment>
<evidence type="ECO:0000313" key="6">
    <source>
        <dbReference type="EMBL" id="GBG96054.1"/>
    </source>
</evidence>
<dbReference type="InterPro" id="IPR020103">
    <property type="entry name" value="PsdUridine_synth_cat_dom_sf"/>
</dbReference>
<keyword evidence="4" id="KW-0413">Isomerase</keyword>
<dbReference type="InterPro" id="IPR006225">
    <property type="entry name" value="PsdUridine_synth_RluC/D"/>
</dbReference>
<dbReference type="GO" id="GO:0003723">
    <property type="term" value="F:RNA binding"/>
    <property type="evidence" value="ECO:0007669"/>
    <property type="project" value="InterPro"/>
</dbReference>
<name>A0A2R5HDA1_9LACT</name>
<dbReference type="RefSeq" id="WP_109245042.1">
    <property type="nucleotide sequence ID" value="NZ_BFFO01000001.1"/>
</dbReference>